<proteinExistence type="predicted"/>
<dbReference type="Gene3D" id="1.10.260.40">
    <property type="entry name" value="lambda repressor-like DNA-binding domains"/>
    <property type="match status" value="1"/>
</dbReference>
<accession>I8R9K5</accession>
<dbReference type="RefSeq" id="WP_007937971.1">
    <property type="nucleotide sequence ID" value="NZ_AKVJ01000076.1"/>
</dbReference>
<sequence>MKTSYDERYRQIAKKIAYYRMKRGFSQDELADKINISKSYLSKIEAPNSTKAYSLDVLFAIADGLDVDIIKFFIPIEENK</sequence>
<evidence type="ECO:0000259" key="2">
    <source>
        <dbReference type="PROSITE" id="PS50943"/>
    </source>
</evidence>
<dbReference type="PANTHER" id="PTHR46797:SF1">
    <property type="entry name" value="METHYLPHOSPHONATE SYNTHASE"/>
    <property type="match status" value="1"/>
</dbReference>
<dbReference type="InterPro" id="IPR010982">
    <property type="entry name" value="Lambda_DNA-bd_dom_sf"/>
</dbReference>
<dbReference type="PANTHER" id="PTHR46797">
    <property type="entry name" value="HTH-TYPE TRANSCRIPTIONAL REGULATOR"/>
    <property type="match status" value="1"/>
</dbReference>
<dbReference type="SUPFAM" id="SSF47413">
    <property type="entry name" value="lambda repressor-like DNA-binding domains"/>
    <property type="match status" value="1"/>
</dbReference>
<dbReference type="CDD" id="cd00093">
    <property type="entry name" value="HTH_XRE"/>
    <property type="match status" value="1"/>
</dbReference>
<dbReference type="InterPro" id="IPR050807">
    <property type="entry name" value="TransReg_Diox_bact_type"/>
</dbReference>
<dbReference type="GO" id="GO:0003677">
    <property type="term" value="F:DNA binding"/>
    <property type="evidence" value="ECO:0007669"/>
    <property type="project" value="UniProtKB-KW"/>
</dbReference>
<feature type="domain" description="HTH cro/C1-type" evidence="2">
    <location>
        <begin position="16"/>
        <end position="72"/>
    </location>
</feature>
<comment type="caution">
    <text evidence="3">The sequence shown here is derived from an EMBL/GenBank/DDBJ whole genome shotgun (WGS) entry which is preliminary data.</text>
</comment>
<dbReference type="GO" id="GO:0003700">
    <property type="term" value="F:DNA-binding transcription factor activity"/>
    <property type="evidence" value="ECO:0007669"/>
    <property type="project" value="TreeGrafter"/>
</dbReference>
<evidence type="ECO:0000256" key="1">
    <source>
        <dbReference type="ARBA" id="ARBA00023125"/>
    </source>
</evidence>
<keyword evidence="1" id="KW-0238">DNA-binding</keyword>
<dbReference type="InterPro" id="IPR001387">
    <property type="entry name" value="Cro/C1-type_HTH"/>
</dbReference>
<evidence type="ECO:0000313" key="4">
    <source>
        <dbReference type="Proteomes" id="UP000004324"/>
    </source>
</evidence>
<dbReference type="PATRIC" id="fig|1149862.3.peg.4167"/>
<dbReference type="OrthoDB" id="1629646at2"/>
<gene>
    <name evidence="3" type="ORF">FB4_1147</name>
</gene>
<dbReference type="PROSITE" id="PS50943">
    <property type="entry name" value="HTH_CROC1"/>
    <property type="match status" value="1"/>
</dbReference>
<dbReference type="Proteomes" id="UP000004324">
    <property type="component" value="Unassembled WGS sequence"/>
</dbReference>
<protein>
    <submittedName>
        <fullName evidence="3">Helix-turn-helix domain protein</fullName>
    </submittedName>
</protein>
<dbReference type="AlphaFoldDB" id="I8R9K5"/>
<keyword evidence="4" id="KW-1185">Reference proteome</keyword>
<evidence type="ECO:0000313" key="3">
    <source>
        <dbReference type="EMBL" id="EIW15458.1"/>
    </source>
</evidence>
<dbReference type="EMBL" id="AKVJ01000076">
    <property type="protein sequence ID" value="EIW15458.1"/>
    <property type="molecule type" value="Genomic_DNA"/>
</dbReference>
<name>I8R9K5_9FIRM</name>
<organism evidence="3 4">
    <name type="scientific">Pelosinus fermentans B4</name>
    <dbReference type="NCBI Taxonomy" id="1149862"/>
    <lineage>
        <taxon>Bacteria</taxon>
        <taxon>Bacillati</taxon>
        <taxon>Bacillota</taxon>
        <taxon>Negativicutes</taxon>
        <taxon>Selenomonadales</taxon>
        <taxon>Sporomusaceae</taxon>
        <taxon>Pelosinus</taxon>
    </lineage>
</organism>
<dbReference type="GO" id="GO:0005829">
    <property type="term" value="C:cytosol"/>
    <property type="evidence" value="ECO:0007669"/>
    <property type="project" value="TreeGrafter"/>
</dbReference>
<dbReference type="SMART" id="SM00530">
    <property type="entry name" value="HTH_XRE"/>
    <property type="match status" value="1"/>
</dbReference>
<reference evidence="3 4" key="1">
    <citation type="journal article" date="2012" name="J. Bacteriol.">
        <title>Draft Genome Sequences for Two Metal-Reducing Pelosinus fermentans Strains Isolated from a Cr(VI)-Contaminated Site and for Type Strain R7.</title>
        <authorList>
            <person name="Brown S.D."/>
            <person name="Podar M."/>
            <person name="Klingeman D.M."/>
            <person name="Johnson C.M."/>
            <person name="Yang Z.K."/>
            <person name="Utturkar S.M."/>
            <person name="Land M.L."/>
            <person name="Mosher J.J."/>
            <person name="Hurt R.A.Jr."/>
            <person name="Phelps T.J."/>
            <person name="Palumbo A.V."/>
            <person name="Arkin A.P."/>
            <person name="Hazen T.C."/>
            <person name="Elias D.A."/>
        </authorList>
    </citation>
    <scope>NUCLEOTIDE SEQUENCE [LARGE SCALE GENOMIC DNA]</scope>
    <source>
        <strain evidence="3 4">B4</strain>
    </source>
</reference>
<dbReference type="Pfam" id="PF01381">
    <property type="entry name" value="HTH_3"/>
    <property type="match status" value="1"/>
</dbReference>